<dbReference type="InterPro" id="IPR012675">
    <property type="entry name" value="Beta-grasp_dom_sf"/>
</dbReference>
<keyword evidence="4" id="KW-0479">Metal-binding</keyword>
<evidence type="ECO:0000256" key="4">
    <source>
        <dbReference type="ARBA" id="ARBA00022723"/>
    </source>
</evidence>
<dbReference type="Gene3D" id="3.40.50.80">
    <property type="entry name" value="Nucleotide-binding domain of ferredoxin-NADP reductase (FNR) module"/>
    <property type="match status" value="1"/>
</dbReference>
<gene>
    <name evidence="10" type="ORF">ACFQ5G_43440</name>
</gene>
<comment type="caution">
    <text evidence="10">The sequence shown here is derived from an EMBL/GenBank/DDBJ whole genome shotgun (WGS) entry which is preliminary data.</text>
</comment>
<keyword evidence="5" id="KW-0560">Oxidoreductase</keyword>
<dbReference type="EMBL" id="JBHTMK010000055">
    <property type="protein sequence ID" value="MFD1372218.1"/>
    <property type="molecule type" value="Genomic_DNA"/>
</dbReference>
<dbReference type="SUPFAM" id="SSF63380">
    <property type="entry name" value="Riboflavin synthase domain-like"/>
    <property type="match status" value="1"/>
</dbReference>
<dbReference type="InterPro" id="IPR017927">
    <property type="entry name" value="FAD-bd_FR_type"/>
</dbReference>
<evidence type="ECO:0000256" key="7">
    <source>
        <dbReference type="ARBA" id="ARBA00023014"/>
    </source>
</evidence>
<feature type="domain" description="2Fe-2S ferredoxin-type" evidence="8">
    <location>
        <begin position="216"/>
        <end position="301"/>
    </location>
</feature>
<evidence type="ECO:0000256" key="1">
    <source>
        <dbReference type="ARBA" id="ARBA00001974"/>
    </source>
</evidence>
<dbReference type="RefSeq" id="WP_317796344.1">
    <property type="nucleotide sequence ID" value="NZ_AP028461.1"/>
</dbReference>
<dbReference type="InterPro" id="IPR036010">
    <property type="entry name" value="2Fe-2S_ferredoxin-like_sf"/>
</dbReference>
<dbReference type="Proteomes" id="UP001597183">
    <property type="component" value="Unassembled WGS sequence"/>
</dbReference>
<evidence type="ECO:0000259" key="9">
    <source>
        <dbReference type="PROSITE" id="PS51384"/>
    </source>
</evidence>
<evidence type="ECO:0000313" key="10">
    <source>
        <dbReference type="EMBL" id="MFD1372218.1"/>
    </source>
</evidence>
<keyword evidence="6" id="KW-0408">Iron</keyword>
<evidence type="ECO:0000256" key="5">
    <source>
        <dbReference type="ARBA" id="ARBA00023002"/>
    </source>
</evidence>
<accession>A0ABW4ANU5</accession>
<dbReference type="PROSITE" id="PS51085">
    <property type="entry name" value="2FE2S_FER_2"/>
    <property type="match status" value="1"/>
</dbReference>
<dbReference type="CDD" id="cd06185">
    <property type="entry name" value="PDR_like"/>
    <property type="match status" value="1"/>
</dbReference>
<dbReference type="PROSITE" id="PS00197">
    <property type="entry name" value="2FE2S_FER_1"/>
    <property type="match status" value="1"/>
</dbReference>
<sequence>MNTVRVTRITVVAKGVVALELRSADHRPLPTWTPGAHIDVHLGPGLTRQYSLCGDPADSAVWRIAVRRQENGRGGSRHVHDNLSEQDLIEVGEPRNHFPLQPAPRYLFLAGGIGITPIRPMLTAATAPWELHYAGRTTPAMPFHDELAADPRVTLYPNGRFDLDALLDRHPPGTRVYCCGPSGMLQAVEQACARRPDHPLHLERFTAAPAGRSEAFEVELARTGRTLRVPADRSILEVVEAAGVPILSSCREGTCGTCETAVLAGTVDHRDTLLTPAEQAADDTLFPCVSRSLGPRLVLDL</sequence>
<dbReference type="Gene3D" id="2.40.30.10">
    <property type="entry name" value="Translation factors"/>
    <property type="match status" value="1"/>
</dbReference>
<dbReference type="PROSITE" id="PS51384">
    <property type="entry name" value="FAD_FR"/>
    <property type="match status" value="1"/>
</dbReference>
<dbReference type="PRINTS" id="PR00409">
    <property type="entry name" value="PHDIOXRDTASE"/>
</dbReference>
<evidence type="ECO:0000256" key="2">
    <source>
        <dbReference type="ARBA" id="ARBA00022630"/>
    </source>
</evidence>
<dbReference type="SUPFAM" id="SSF54292">
    <property type="entry name" value="2Fe-2S ferredoxin-like"/>
    <property type="match status" value="1"/>
</dbReference>
<dbReference type="InterPro" id="IPR006058">
    <property type="entry name" value="2Fe2S_fd_BS"/>
</dbReference>
<dbReference type="PANTHER" id="PTHR47354">
    <property type="entry name" value="NADH OXIDOREDUCTASE HCR"/>
    <property type="match status" value="1"/>
</dbReference>
<dbReference type="CDD" id="cd00207">
    <property type="entry name" value="fer2"/>
    <property type="match status" value="1"/>
</dbReference>
<proteinExistence type="predicted"/>
<organism evidence="10 11">
    <name type="scientific">Actinoplanes sichuanensis</name>
    <dbReference type="NCBI Taxonomy" id="512349"/>
    <lineage>
        <taxon>Bacteria</taxon>
        <taxon>Bacillati</taxon>
        <taxon>Actinomycetota</taxon>
        <taxon>Actinomycetes</taxon>
        <taxon>Micromonosporales</taxon>
        <taxon>Micromonosporaceae</taxon>
        <taxon>Actinoplanes</taxon>
    </lineage>
</organism>
<dbReference type="InterPro" id="IPR017938">
    <property type="entry name" value="Riboflavin_synthase-like_b-brl"/>
</dbReference>
<dbReference type="InterPro" id="IPR039261">
    <property type="entry name" value="FNR_nucleotide-bd"/>
</dbReference>
<name>A0ABW4ANU5_9ACTN</name>
<protein>
    <submittedName>
        <fullName evidence="10">PDR/VanB family oxidoreductase</fullName>
    </submittedName>
</protein>
<dbReference type="InterPro" id="IPR050415">
    <property type="entry name" value="MRET"/>
</dbReference>
<keyword evidence="3" id="KW-0001">2Fe-2S</keyword>
<keyword evidence="2" id="KW-0285">Flavoprotein</keyword>
<dbReference type="InterPro" id="IPR001041">
    <property type="entry name" value="2Fe-2S_ferredoxin-type"/>
</dbReference>
<evidence type="ECO:0000256" key="6">
    <source>
        <dbReference type="ARBA" id="ARBA00023004"/>
    </source>
</evidence>
<evidence type="ECO:0000259" key="8">
    <source>
        <dbReference type="PROSITE" id="PS51085"/>
    </source>
</evidence>
<dbReference type="PANTHER" id="PTHR47354:SF1">
    <property type="entry name" value="CARNITINE MONOOXYGENASE REDUCTASE SUBUNIT"/>
    <property type="match status" value="1"/>
</dbReference>
<evidence type="ECO:0000256" key="3">
    <source>
        <dbReference type="ARBA" id="ARBA00022714"/>
    </source>
</evidence>
<comment type="cofactor">
    <cofactor evidence="1">
        <name>FAD</name>
        <dbReference type="ChEBI" id="CHEBI:57692"/>
    </cofactor>
</comment>
<keyword evidence="11" id="KW-1185">Reference proteome</keyword>
<reference evidence="11" key="1">
    <citation type="journal article" date="2019" name="Int. J. Syst. Evol. Microbiol.">
        <title>The Global Catalogue of Microorganisms (GCM) 10K type strain sequencing project: providing services to taxonomists for standard genome sequencing and annotation.</title>
        <authorList>
            <consortium name="The Broad Institute Genomics Platform"/>
            <consortium name="The Broad Institute Genome Sequencing Center for Infectious Disease"/>
            <person name="Wu L."/>
            <person name="Ma J."/>
        </authorList>
    </citation>
    <scope>NUCLEOTIDE SEQUENCE [LARGE SCALE GENOMIC DNA]</scope>
    <source>
        <strain evidence="11">CCM 7526</strain>
    </source>
</reference>
<feature type="domain" description="FAD-binding FR-type" evidence="9">
    <location>
        <begin position="1"/>
        <end position="101"/>
    </location>
</feature>
<dbReference type="SUPFAM" id="SSF52343">
    <property type="entry name" value="Ferredoxin reductase-like, C-terminal NADP-linked domain"/>
    <property type="match status" value="1"/>
</dbReference>
<evidence type="ECO:0000313" key="11">
    <source>
        <dbReference type="Proteomes" id="UP001597183"/>
    </source>
</evidence>
<dbReference type="Pfam" id="PF00111">
    <property type="entry name" value="Fer2"/>
    <property type="match status" value="1"/>
</dbReference>
<keyword evidence="7" id="KW-0411">Iron-sulfur</keyword>
<dbReference type="Gene3D" id="3.10.20.30">
    <property type="match status" value="1"/>
</dbReference>